<dbReference type="Proteomes" id="UP001500518">
    <property type="component" value="Unassembled WGS sequence"/>
</dbReference>
<keyword evidence="2" id="KW-1185">Reference proteome</keyword>
<reference evidence="2" key="1">
    <citation type="journal article" date="2019" name="Int. J. Syst. Evol. Microbiol.">
        <title>The Global Catalogue of Microorganisms (GCM) 10K type strain sequencing project: providing services to taxonomists for standard genome sequencing and annotation.</title>
        <authorList>
            <consortium name="The Broad Institute Genomics Platform"/>
            <consortium name="The Broad Institute Genome Sequencing Center for Infectious Disease"/>
            <person name="Wu L."/>
            <person name="Ma J."/>
        </authorList>
    </citation>
    <scope>NUCLEOTIDE SEQUENCE [LARGE SCALE GENOMIC DNA]</scope>
    <source>
        <strain evidence="2">JCM 18014</strain>
    </source>
</reference>
<organism evidence="1 2">
    <name type="scientific">Erythrobacter westpacificensis</name>
    <dbReference type="NCBI Taxonomy" id="1055231"/>
    <lineage>
        <taxon>Bacteria</taxon>
        <taxon>Pseudomonadati</taxon>
        <taxon>Pseudomonadota</taxon>
        <taxon>Alphaproteobacteria</taxon>
        <taxon>Sphingomonadales</taxon>
        <taxon>Erythrobacteraceae</taxon>
        <taxon>Erythrobacter/Porphyrobacter group</taxon>
        <taxon>Erythrobacter</taxon>
    </lineage>
</organism>
<gene>
    <name evidence="1" type="ORF">GCM10023208_00600</name>
</gene>
<evidence type="ECO:0000313" key="1">
    <source>
        <dbReference type="EMBL" id="GAA5045775.1"/>
    </source>
</evidence>
<dbReference type="RefSeq" id="WP_346031149.1">
    <property type="nucleotide sequence ID" value="NZ_BAABHV010000001.1"/>
</dbReference>
<name>A0ABP9JYK4_9SPHN</name>
<protein>
    <submittedName>
        <fullName evidence="1">Uncharacterized protein</fullName>
    </submittedName>
</protein>
<sequence length="88" mass="9482">MSAAIEKLVALAQGQGMTGKLVHWSKADVWTFEGEMPADIMLAGTADPALDYFWQAANGPHRADKGFIDGAAKVAISFDRQENDDAEN</sequence>
<comment type="caution">
    <text evidence="1">The sequence shown here is derived from an EMBL/GenBank/DDBJ whole genome shotgun (WGS) entry which is preliminary data.</text>
</comment>
<dbReference type="EMBL" id="BAABHV010000001">
    <property type="protein sequence ID" value="GAA5045775.1"/>
    <property type="molecule type" value="Genomic_DNA"/>
</dbReference>
<accession>A0ABP9JYK4</accession>
<proteinExistence type="predicted"/>
<evidence type="ECO:0000313" key="2">
    <source>
        <dbReference type="Proteomes" id="UP001500518"/>
    </source>
</evidence>